<dbReference type="Proteomes" id="UP001519654">
    <property type="component" value="Unassembled WGS sequence"/>
</dbReference>
<keyword evidence="1" id="KW-0597">Phosphoprotein</keyword>
<protein>
    <submittedName>
        <fullName evidence="3">Response regulator transcription factor</fullName>
    </submittedName>
</protein>
<dbReference type="SUPFAM" id="SSF52172">
    <property type="entry name" value="CheY-like"/>
    <property type="match status" value="1"/>
</dbReference>
<dbReference type="PANTHER" id="PTHR45566:SF2">
    <property type="entry name" value="NARL SUBFAMILY"/>
    <property type="match status" value="1"/>
</dbReference>
<dbReference type="PROSITE" id="PS50110">
    <property type="entry name" value="RESPONSE_REGULATORY"/>
    <property type="match status" value="1"/>
</dbReference>
<reference evidence="3 4" key="1">
    <citation type="submission" date="2021-06" db="EMBL/GenBank/DDBJ databases">
        <title>Actinoplanes lichenicola sp. nov., and Actinoplanes ovalisporus sp. nov., isolated from lichen in Thailand.</title>
        <authorList>
            <person name="Saeng-In P."/>
            <person name="Kanchanasin P."/>
            <person name="Yuki M."/>
            <person name="Kudo T."/>
            <person name="Ohkuma M."/>
            <person name="Phongsopitanun W."/>
            <person name="Tanasupawat S."/>
        </authorList>
    </citation>
    <scope>NUCLEOTIDE SEQUENCE [LARGE SCALE GENOMIC DNA]</scope>
    <source>
        <strain evidence="3 4">NBRC 110975</strain>
    </source>
</reference>
<gene>
    <name evidence="3" type="ORF">KOI35_33010</name>
</gene>
<dbReference type="Pfam" id="PF00072">
    <property type="entry name" value="Response_reg"/>
    <property type="match status" value="1"/>
</dbReference>
<accession>A0ABS5Z048</accession>
<sequence>MTVRVLLADDQPIVRQALRHMIDAAPDMTVVAEAATGVEAVTLCRAFAVDVVLMDNHMPGQSGVAAARRITSDPHLPGVRVLIHTAFLTDDLVAEGLPAGVSGFLQKGVNAPTMLRAIRDVAPANALI</sequence>
<dbReference type="CDD" id="cd17535">
    <property type="entry name" value="REC_NarL-like"/>
    <property type="match status" value="1"/>
</dbReference>
<evidence type="ECO:0000313" key="4">
    <source>
        <dbReference type="Proteomes" id="UP001519654"/>
    </source>
</evidence>
<feature type="modified residue" description="4-aspartylphosphate" evidence="1">
    <location>
        <position position="55"/>
    </location>
</feature>
<dbReference type="Gene3D" id="3.40.50.2300">
    <property type="match status" value="1"/>
</dbReference>
<evidence type="ECO:0000259" key="2">
    <source>
        <dbReference type="PROSITE" id="PS50110"/>
    </source>
</evidence>
<evidence type="ECO:0000313" key="3">
    <source>
        <dbReference type="EMBL" id="MBU2668344.1"/>
    </source>
</evidence>
<dbReference type="SMART" id="SM00448">
    <property type="entry name" value="REC"/>
    <property type="match status" value="1"/>
</dbReference>
<evidence type="ECO:0000256" key="1">
    <source>
        <dbReference type="PROSITE-ProRule" id="PRU00169"/>
    </source>
</evidence>
<dbReference type="InterPro" id="IPR058245">
    <property type="entry name" value="NreC/VraR/RcsB-like_REC"/>
</dbReference>
<dbReference type="RefSeq" id="WP_215792607.1">
    <property type="nucleotide sequence ID" value="NZ_JAHKKG010000011.1"/>
</dbReference>
<dbReference type="PANTHER" id="PTHR45566">
    <property type="entry name" value="HTH-TYPE TRANSCRIPTIONAL REGULATOR YHJB-RELATED"/>
    <property type="match status" value="1"/>
</dbReference>
<dbReference type="EMBL" id="JAHKKG010000011">
    <property type="protein sequence ID" value="MBU2668344.1"/>
    <property type="molecule type" value="Genomic_DNA"/>
</dbReference>
<dbReference type="InterPro" id="IPR001789">
    <property type="entry name" value="Sig_transdc_resp-reg_receiver"/>
</dbReference>
<organism evidence="3 4">
    <name type="scientific">Paractinoplanes bogorensis</name>
    <dbReference type="NCBI Taxonomy" id="1610840"/>
    <lineage>
        <taxon>Bacteria</taxon>
        <taxon>Bacillati</taxon>
        <taxon>Actinomycetota</taxon>
        <taxon>Actinomycetes</taxon>
        <taxon>Micromonosporales</taxon>
        <taxon>Micromonosporaceae</taxon>
        <taxon>Paractinoplanes</taxon>
    </lineage>
</organism>
<keyword evidence="4" id="KW-1185">Reference proteome</keyword>
<feature type="domain" description="Response regulatory" evidence="2">
    <location>
        <begin position="4"/>
        <end position="122"/>
    </location>
</feature>
<dbReference type="InterPro" id="IPR051015">
    <property type="entry name" value="EvgA-like"/>
</dbReference>
<comment type="caution">
    <text evidence="3">The sequence shown here is derived from an EMBL/GenBank/DDBJ whole genome shotgun (WGS) entry which is preliminary data.</text>
</comment>
<proteinExistence type="predicted"/>
<dbReference type="InterPro" id="IPR011006">
    <property type="entry name" value="CheY-like_superfamily"/>
</dbReference>
<name>A0ABS5Z048_9ACTN</name>